<dbReference type="InParanoid" id="Q6BP51"/>
<dbReference type="PANTHER" id="PTHR37792:SF1">
    <property type="entry name" value="RIBONUCLEASE MRP PROTEIN SUBUNIT RMP1"/>
    <property type="match status" value="1"/>
</dbReference>
<protein>
    <submittedName>
        <fullName evidence="3">DEHA2E16500p</fullName>
    </submittedName>
</protein>
<proteinExistence type="predicted"/>
<dbReference type="Proteomes" id="UP000000599">
    <property type="component" value="Chromosome E"/>
</dbReference>
<dbReference type="HOGENOM" id="CLU_031977_1_1_1"/>
<dbReference type="Pfam" id="PF20945">
    <property type="entry name" value="RMP1"/>
    <property type="match status" value="1"/>
</dbReference>
<evidence type="ECO:0000313" key="4">
    <source>
        <dbReference type="Proteomes" id="UP000000599"/>
    </source>
</evidence>
<dbReference type="OrthoDB" id="5414547at2759"/>
<dbReference type="GeneID" id="2902179"/>
<evidence type="ECO:0000313" key="3">
    <source>
        <dbReference type="EMBL" id="CAG88272.2"/>
    </source>
</evidence>
<dbReference type="InterPro" id="IPR047205">
    <property type="entry name" value="RMP1"/>
</dbReference>
<dbReference type="PANTHER" id="PTHR37792">
    <property type="entry name" value="RIBONUCLEASE MRP PROTEIN SUBUNIT RMP1"/>
    <property type="match status" value="1"/>
</dbReference>
<evidence type="ECO:0000259" key="2">
    <source>
        <dbReference type="Pfam" id="PF20945"/>
    </source>
</evidence>
<feature type="domain" description="RNase MRP protein 1 RNA binding" evidence="2">
    <location>
        <begin position="19"/>
        <end position="115"/>
    </location>
</feature>
<dbReference type="GO" id="GO:0000294">
    <property type="term" value="P:nuclear-transcribed mRNA catabolic process, RNase MRP-dependent"/>
    <property type="evidence" value="ECO:0007669"/>
    <property type="project" value="TreeGrafter"/>
</dbReference>
<dbReference type="EMBL" id="CR382137">
    <property type="protein sequence ID" value="CAG88272.2"/>
    <property type="molecule type" value="Genomic_DNA"/>
</dbReference>
<keyword evidence="4" id="KW-1185">Reference proteome</keyword>
<dbReference type="RefSeq" id="XP_460019.2">
    <property type="nucleotide sequence ID" value="XM_460019.1"/>
</dbReference>
<dbReference type="GO" id="GO:0000466">
    <property type="term" value="P:maturation of 5.8S rRNA from tricistronic rRNA transcript (SSU-rRNA, 5.8S rRNA, LSU-rRNA)"/>
    <property type="evidence" value="ECO:0007669"/>
    <property type="project" value="TreeGrafter"/>
</dbReference>
<dbReference type="CDD" id="cd22573">
    <property type="entry name" value="RMP1_RBD"/>
    <property type="match status" value="1"/>
</dbReference>
<sequence length="239" mass="28105">MEDFVTSDHKDQLKHEYGILHLIYHRNHNQHRVSIWWKYLNIIHRNIRKILKLLIDLELIKNSQKIRQKKQQILDIIKYLIKRKVFTKAYYEFNGVIALGQFITLGLALLGNLSKIYCILRSFKGVDMICKPNIIDEAPVIYSEQSGNDDLGEIIDLDNGSENLQFKRKFAEDESKGTKETGINEIDDIFSTKKMKTKSKKKIGHADPMDDIFKDSKYSEDKKKKKKKKHNEIDDIFSF</sequence>
<dbReference type="GO" id="GO:0042134">
    <property type="term" value="F:rRNA primary transcript binding"/>
    <property type="evidence" value="ECO:0007669"/>
    <property type="project" value="InterPro"/>
</dbReference>
<organism evidence="3 4">
    <name type="scientific">Debaryomyces hansenii (strain ATCC 36239 / CBS 767 / BCRC 21394 / JCM 1990 / NBRC 0083 / IGC 2968)</name>
    <name type="common">Yeast</name>
    <name type="synonym">Torulaspora hansenii</name>
    <dbReference type="NCBI Taxonomy" id="284592"/>
    <lineage>
        <taxon>Eukaryota</taxon>
        <taxon>Fungi</taxon>
        <taxon>Dikarya</taxon>
        <taxon>Ascomycota</taxon>
        <taxon>Saccharomycotina</taxon>
        <taxon>Pichiomycetes</taxon>
        <taxon>Debaryomycetaceae</taxon>
        <taxon>Debaryomyces</taxon>
    </lineage>
</organism>
<dbReference type="eggNOG" id="ENOG502S2QW">
    <property type="taxonomic scope" value="Eukaryota"/>
</dbReference>
<evidence type="ECO:0000256" key="1">
    <source>
        <dbReference type="SAM" id="MobiDB-lite"/>
    </source>
</evidence>
<dbReference type="KEGG" id="dha:DEHA2E16500g"/>
<feature type="region of interest" description="Disordered" evidence="1">
    <location>
        <begin position="219"/>
        <end position="239"/>
    </location>
</feature>
<name>Q6BP51_DEBHA</name>
<dbReference type="OMA" id="NHNQHRV"/>
<dbReference type="InterPro" id="IPR047204">
    <property type="entry name" value="RMP1_RBD"/>
</dbReference>
<dbReference type="GO" id="GO:0000172">
    <property type="term" value="C:ribonuclease MRP complex"/>
    <property type="evidence" value="ECO:0007669"/>
    <property type="project" value="InterPro"/>
</dbReference>
<reference evidence="3 4" key="1">
    <citation type="journal article" date="2004" name="Nature">
        <title>Genome evolution in yeasts.</title>
        <authorList>
            <consortium name="Genolevures"/>
            <person name="Dujon B."/>
            <person name="Sherman D."/>
            <person name="Fischer G."/>
            <person name="Durrens P."/>
            <person name="Casaregola S."/>
            <person name="Lafontaine I."/>
            <person name="de Montigny J."/>
            <person name="Marck C."/>
            <person name="Neuveglise C."/>
            <person name="Talla E."/>
            <person name="Goffard N."/>
            <person name="Frangeul L."/>
            <person name="Aigle M."/>
            <person name="Anthouard V."/>
            <person name="Babour A."/>
            <person name="Barbe V."/>
            <person name="Barnay S."/>
            <person name="Blanchin S."/>
            <person name="Beckerich J.M."/>
            <person name="Beyne E."/>
            <person name="Bleykasten C."/>
            <person name="Boisrame A."/>
            <person name="Boyer J."/>
            <person name="Cattolico L."/>
            <person name="Confanioleri F."/>
            <person name="de Daruvar A."/>
            <person name="Despons L."/>
            <person name="Fabre E."/>
            <person name="Fairhead C."/>
            <person name="Ferry-Dumazet H."/>
            <person name="Groppi A."/>
            <person name="Hantraye F."/>
            <person name="Hennequin C."/>
            <person name="Jauniaux N."/>
            <person name="Joyet P."/>
            <person name="Kachouri R."/>
            <person name="Kerrest A."/>
            <person name="Koszul R."/>
            <person name="Lemaire M."/>
            <person name="Lesur I."/>
            <person name="Ma L."/>
            <person name="Muller H."/>
            <person name="Nicaud J.M."/>
            <person name="Nikolski M."/>
            <person name="Oztas S."/>
            <person name="Ozier-Kalogeropoulos O."/>
            <person name="Pellenz S."/>
            <person name="Potier S."/>
            <person name="Richard G.F."/>
            <person name="Straub M.L."/>
            <person name="Suleau A."/>
            <person name="Swennene D."/>
            <person name="Tekaia F."/>
            <person name="Wesolowski-Louvel M."/>
            <person name="Westhof E."/>
            <person name="Wirth B."/>
            <person name="Zeniou-Meyer M."/>
            <person name="Zivanovic I."/>
            <person name="Bolotin-Fukuhara M."/>
            <person name="Thierry A."/>
            <person name="Bouchier C."/>
            <person name="Caudron B."/>
            <person name="Scarpelli C."/>
            <person name="Gaillardin C."/>
            <person name="Weissenbach J."/>
            <person name="Wincker P."/>
            <person name="Souciet J.L."/>
        </authorList>
    </citation>
    <scope>NUCLEOTIDE SEQUENCE [LARGE SCALE GENOMIC DNA]</scope>
    <source>
        <strain evidence="4">ATCC 36239 / CBS 767 / BCRC 21394 / JCM 1990 / NBRC 0083 / IGC 2968</strain>
    </source>
</reference>
<gene>
    <name evidence="3" type="ordered locus">DEHA2E16500g</name>
</gene>
<dbReference type="FunCoup" id="Q6BP51">
    <property type="interactions" value="80"/>
</dbReference>
<dbReference type="VEuPathDB" id="FungiDB:DEHA2E16500g"/>
<accession>Q6BP51</accession>
<dbReference type="STRING" id="284592.Q6BP51"/>
<dbReference type="AlphaFoldDB" id="Q6BP51"/>